<comment type="caution">
    <text evidence="1">The sequence shown here is derived from an EMBL/GenBank/DDBJ whole genome shotgun (WGS) entry which is preliminary data.</text>
</comment>
<dbReference type="EMBL" id="APMM01000030">
    <property type="protein sequence ID" value="ENN96001.1"/>
    <property type="molecule type" value="Genomic_DNA"/>
</dbReference>
<dbReference type="RefSeq" id="WP_004591953.1">
    <property type="nucleotide sequence ID" value="NZ_APMM01000030.1"/>
</dbReference>
<organism evidence="1 2">
    <name type="scientific">Methanocaldococcus villosus KIN24-T80</name>
    <dbReference type="NCBI Taxonomy" id="1069083"/>
    <lineage>
        <taxon>Archaea</taxon>
        <taxon>Methanobacteriati</taxon>
        <taxon>Methanobacteriota</taxon>
        <taxon>Methanomada group</taxon>
        <taxon>Methanococci</taxon>
        <taxon>Methanococcales</taxon>
        <taxon>Methanocaldococcaceae</taxon>
        <taxon>Methanocaldococcus</taxon>
    </lineage>
</organism>
<sequence length="125" mass="14745">MERNITTKILDNTVISAGLKEIKTIDLIERCLKRYKLATSKHVFEETLKGFSNSTIKNCYSDIKVHETDEETLNFLLDYLEKRFPYLHRGELSSFLVALLKYAEKGKPYYYVTDDNRIRNKIPKF</sequence>
<dbReference type="PATRIC" id="fig|1069083.5.peg.907"/>
<evidence type="ECO:0000313" key="1">
    <source>
        <dbReference type="EMBL" id="ENN96001.1"/>
    </source>
</evidence>
<dbReference type="AlphaFoldDB" id="N6VS73"/>
<evidence type="ECO:0000313" key="2">
    <source>
        <dbReference type="Proteomes" id="UP000053695"/>
    </source>
</evidence>
<accession>N6VS73</accession>
<dbReference type="Proteomes" id="UP000053695">
    <property type="component" value="Unassembled WGS sequence"/>
</dbReference>
<dbReference type="STRING" id="1069083.GCA_000371805_00946"/>
<keyword evidence="2" id="KW-1185">Reference proteome</keyword>
<name>N6VS73_9EURY</name>
<reference evidence="1 2" key="1">
    <citation type="journal article" date="2013" name="Genome Announc.">
        <title>Draft Genome Sequence of a Highly Flagellated, Fast-Swimming Archaeon, Methanocaldococcus villosus Strain KIN24-T80 (DSM 22612).</title>
        <authorList>
            <person name="Thennarasu S."/>
            <person name="Polireddy D."/>
            <person name="Antony A."/>
            <person name="Yada M.R."/>
            <person name="Algarawi S."/>
            <person name="Sivakumar N."/>
        </authorList>
    </citation>
    <scope>NUCLEOTIDE SEQUENCE [LARGE SCALE GENOMIC DNA]</scope>
    <source>
        <strain evidence="1 2">KIN24-T80</strain>
    </source>
</reference>
<proteinExistence type="predicted"/>
<dbReference type="OrthoDB" id="359190at2157"/>
<protein>
    <submittedName>
        <fullName evidence="1">Uncharacterized protein</fullName>
    </submittedName>
</protein>
<gene>
    <name evidence="1" type="ORF">J422_04640</name>
</gene>